<sequence length="299" mass="34937">MVYHTVWAFLVSPSARRLVSLEAQRRLLSPLLGNAEQATSSAMAKRPVTRQCAFEALVPNGRPDVKRLSVEGNIAVGKSTFVRLLGKINQEWHTVTEPLNKWQSLQTSKTKENSSNLLQMIYQDPSRWSYTFQTFSCMSRFKAQLEPVSETLLKAQEPVQIFERSVYSDRYVFAQNLFELGYMDEIEWAIYQDWHSFLVQQFEDRVSLDGIIYLQATPEKCLERLHKRARLEEQGVQLEYLERLHTQHEKWLIEKTTEVHFEHIKDIPVLILDINKDFEDNTLEEADLAKKVEVFVKNL</sequence>
<dbReference type="InterPro" id="IPR027417">
    <property type="entry name" value="P-loop_NTPase"/>
</dbReference>
<dbReference type="Pfam" id="PF01712">
    <property type="entry name" value="dNK"/>
    <property type="match status" value="1"/>
</dbReference>
<name>A0A6P8RJ18_GEOSA</name>
<dbReference type="InParanoid" id="A0A6P8RJ18"/>
<dbReference type="GO" id="GO:0005739">
    <property type="term" value="C:mitochondrion"/>
    <property type="evidence" value="ECO:0007669"/>
    <property type="project" value="TreeGrafter"/>
</dbReference>
<feature type="domain" description="Deoxynucleoside kinase" evidence="9">
    <location>
        <begin position="68"/>
        <end position="297"/>
    </location>
</feature>
<dbReference type="KEGG" id="gsh:117362853"/>
<evidence type="ECO:0000259" key="9">
    <source>
        <dbReference type="Pfam" id="PF01712"/>
    </source>
</evidence>
<gene>
    <name evidence="11" type="primary">DGUOK</name>
</gene>
<dbReference type="FunFam" id="3.40.50.300:FF:000461">
    <property type="entry name" value="Deoxycytidine kinase"/>
    <property type="match status" value="1"/>
</dbReference>
<dbReference type="CDD" id="cd01673">
    <property type="entry name" value="dNK"/>
    <property type="match status" value="1"/>
</dbReference>
<dbReference type="PANTHER" id="PTHR10513">
    <property type="entry name" value="DEOXYNUCLEOSIDE KINASE"/>
    <property type="match status" value="1"/>
</dbReference>
<evidence type="ECO:0000256" key="6">
    <source>
        <dbReference type="ARBA" id="ARBA00022840"/>
    </source>
</evidence>
<dbReference type="Gene3D" id="3.40.50.300">
    <property type="entry name" value="P-loop containing nucleotide triphosphate hydrolases"/>
    <property type="match status" value="1"/>
</dbReference>
<dbReference type="InterPro" id="IPR031314">
    <property type="entry name" value="DNK_dom"/>
</dbReference>
<dbReference type="SUPFAM" id="SSF52540">
    <property type="entry name" value="P-loop containing nucleoside triphosphate hydrolases"/>
    <property type="match status" value="1"/>
</dbReference>
<accession>A0A6P8RJ18</accession>
<evidence type="ECO:0000256" key="8">
    <source>
        <dbReference type="ARBA" id="ARBA00047656"/>
    </source>
</evidence>
<reference evidence="11" key="1">
    <citation type="submission" date="2025-08" db="UniProtKB">
        <authorList>
            <consortium name="RefSeq"/>
        </authorList>
    </citation>
    <scope>IDENTIFICATION</scope>
</reference>
<dbReference type="CTD" id="1716"/>
<evidence type="ECO:0000256" key="7">
    <source>
        <dbReference type="ARBA" id="ARBA00039043"/>
    </source>
</evidence>
<dbReference type="RefSeq" id="XP_033805803.1">
    <property type="nucleotide sequence ID" value="XM_033949912.1"/>
</dbReference>
<evidence type="ECO:0000256" key="4">
    <source>
        <dbReference type="ARBA" id="ARBA00022741"/>
    </source>
</evidence>
<keyword evidence="10" id="KW-1185">Reference proteome</keyword>
<dbReference type="AlphaFoldDB" id="A0A6P8RJ18"/>
<evidence type="ECO:0000313" key="10">
    <source>
        <dbReference type="Proteomes" id="UP000515159"/>
    </source>
</evidence>
<dbReference type="Proteomes" id="UP000515159">
    <property type="component" value="Chromosome 6"/>
</dbReference>
<keyword evidence="4" id="KW-0547">Nucleotide-binding</keyword>
<protein>
    <recommendedName>
        <fullName evidence="7">deoxyguanosine kinase</fullName>
        <ecNumber evidence="7">2.7.1.113</ecNumber>
    </recommendedName>
</protein>
<evidence type="ECO:0000256" key="1">
    <source>
        <dbReference type="ARBA" id="ARBA00007420"/>
    </source>
</evidence>
<evidence type="ECO:0000256" key="2">
    <source>
        <dbReference type="ARBA" id="ARBA00011738"/>
    </source>
</evidence>
<comment type="similarity">
    <text evidence="1">Belongs to the DCK/DGK family.</text>
</comment>
<dbReference type="EC" id="2.7.1.113" evidence="7"/>
<dbReference type="OrthoDB" id="567086at2759"/>
<evidence type="ECO:0000256" key="3">
    <source>
        <dbReference type="ARBA" id="ARBA00022679"/>
    </source>
</evidence>
<dbReference type="InterPro" id="IPR050566">
    <property type="entry name" value="Deoxyribonucleoside_kinase"/>
</dbReference>
<dbReference type="PANTHER" id="PTHR10513:SF8">
    <property type="entry name" value="DEOXYGUANOSINE KINASE, MITOCHONDRIAL"/>
    <property type="match status" value="1"/>
</dbReference>
<evidence type="ECO:0000313" key="11">
    <source>
        <dbReference type="RefSeq" id="XP_033805803.1"/>
    </source>
</evidence>
<organism evidence="10 11">
    <name type="scientific">Geotrypetes seraphini</name>
    <name type="common">Gaboon caecilian</name>
    <name type="synonym">Caecilia seraphini</name>
    <dbReference type="NCBI Taxonomy" id="260995"/>
    <lineage>
        <taxon>Eukaryota</taxon>
        <taxon>Metazoa</taxon>
        <taxon>Chordata</taxon>
        <taxon>Craniata</taxon>
        <taxon>Vertebrata</taxon>
        <taxon>Euteleostomi</taxon>
        <taxon>Amphibia</taxon>
        <taxon>Gymnophiona</taxon>
        <taxon>Geotrypetes</taxon>
    </lineage>
</organism>
<keyword evidence="6" id="KW-0067">ATP-binding</keyword>
<keyword evidence="3" id="KW-0808">Transferase</keyword>
<keyword evidence="5 11" id="KW-0418">Kinase</keyword>
<comment type="catalytic activity">
    <reaction evidence="8">
        <text>2'-deoxyguanosine + ATP = dGMP + ADP + H(+)</text>
        <dbReference type="Rhea" id="RHEA:19201"/>
        <dbReference type="ChEBI" id="CHEBI:15378"/>
        <dbReference type="ChEBI" id="CHEBI:17172"/>
        <dbReference type="ChEBI" id="CHEBI:30616"/>
        <dbReference type="ChEBI" id="CHEBI:57673"/>
        <dbReference type="ChEBI" id="CHEBI:456216"/>
        <dbReference type="EC" id="2.7.1.113"/>
    </reaction>
</comment>
<dbReference type="GO" id="GO:0004138">
    <property type="term" value="F:deoxyguanosine kinase activity"/>
    <property type="evidence" value="ECO:0007669"/>
    <property type="project" value="UniProtKB-EC"/>
</dbReference>
<comment type="subunit">
    <text evidence="2">Homodimer.</text>
</comment>
<dbReference type="GeneID" id="117362853"/>
<proteinExistence type="inferred from homology"/>
<evidence type="ECO:0000256" key="5">
    <source>
        <dbReference type="ARBA" id="ARBA00022777"/>
    </source>
</evidence>
<dbReference type="FunCoup" id="A0A6P8RJ18">
    <property type="interactions" value="2212"/>
</dbReference>
<dbReference type="GO" id="GO:0005524">
    <property type="term" value="F:ATP binding"/>
    <property type="evidence" value="ECO:0007669"/>
    <property type="project" value="UniProtKB-KW"/>
</dbReference>